<dbReference type="InterPro" id="IPR050312">
    <property type="entry name" value="IolE/XylAMocC-like"/>
</dbReference>
<dbReference type="Gene3D" id="3.20.20.150">
    <property type="entry name" value="Divalent-metal-dependent TIM barrel enzymes"/>
    <property type="match status" value="1"/>
</dbReference>
<dbReference type="SUPFAM" id="SSF51658">
    <property type="entry name" value="Xylose isomerase-like"/>
    <property type="match status" value="1"/>
</dbReference>
<organism evidence="2">
    <name type="scientific">marine sediment metagenome</name>
    <dbReference type="NCBI Taxonomy" id="412755"/>
    <lineage>
        <taxon>unclassified sequences</taxon>
        <taxon>metagenomes</taxon>
        <taxon>ecological metagenomes</taxon>
    </lineage>
</organism>
<feature type="domain" description="Xylose isomerase-like TIM barrel" evidence="1">
    <location>
        <begin position="4"/>
        <end position="117"/>
    </location>
</feature>
<protein>
    <recommendedName>
        <fullName evidence="1">Xylose isomerase-like TIM barrel domain-containing protein</fullName>
    </recommendedName>
</protein>
<accession>X0W7D0</accession>
<proteinExistence type="predicted"/>
<dbReference type="Pfam" id="PF01261">
    <property type="entry name" value="AP_endonuc_2"/>
    <property type="match status" value="1"/>
</dbReference>
<name>X0W7D0_9ZZZZ</name>
<dbReference type="EMBL" id="BARS01023182">
    <property type="protein sequence ID" value="GAG08566.1"/>
    <property type="molecule type" value="Genomic_DNA"/>
</dbReference>
<feature type="non-terminal residue" evidence="2">
    <location>
        <position position="1"/>
    </location>
</feature>
<dbReference type="InterPro" id="IPR036237">
    <property type="entry name" value="Xyl_isomerase-like_sf"/>
</dbReference>
<dbReference type="PANTHER" id="PTHR12110">
    <property type="entry name" value="HYDROXYPYRUVATE ISOMERASE"/>
    <property type="match status" value="1"/>
</dbReference>
<gene>
    <name evidence="2" type="ORF">S01H1_36939</name>
</gene>
<dbReference type="PANTHER" id="PTHR12110:SF21">
    <property type="entry name" value="XYLOSE ISOMERASE-LIKE TIM BARREL DOMAIN-CONTAINING PROTEIN"/>
    <property type="match status" value="1"/>
</dbReference>
<evidence type="ECO:0000313" key="2">
    <source>
        <dbReference type="EMBL" id="GAG08566.1"/>
    </source>
</evidence>
<dbReference type="InterPro" id="IPR013022">
    <property type="entry name" value="Xyl_isomerase-like_TIM-brl"/>
</dbReference>
<sequence length="134" mass="16074">LPYSPALMRRMFEIIPDENFGLNFDPSHLVWLHIDYIRFIREFKDRIFHAHAKDMDINMDMLYEDGIVDCGFRWQIPRLPGMGVVDWKRLITTLYDVEYDFVLSIEHEDRNFEGSVELVKRGFLLAKKELQLHI</sequence>
<reference evidence="2" key="1">
    <citation type="journal article" date="2014" name="Front. Microbiol.">
        <title>High frequency of phylogenetically diverse reductive dehalogenase-homologous genes in deep subseafloor sedimentary metagenomes.</title>
        <authorList>
            <person name="Kawai M."/>
            <person name="Futagami T."/>
            <person name="Toyoda A."/>
            <person name="Takaki Y."/>
            <person name="Nishi S."/>
            <person name="Hori S."/>
            <person name="Arai W."/>
            <person name="Tsubouchi T."/>
            <person name="Morono Y."/>
            <person name="Uchiyama I."/>
            <person name="Ito T."/>
            <person name="Fujiyama A."/>
            <person name="Inagaki F."/>
            <person name="Takami H."/>
        </authorList>
    </citation>
    <scope>NUCLEOTIDE SEQUENCE</scope>
    <source>
        <strain evidence="2">Expedition CK06-06</strain>
    </source>
</reference>
<evidence type="ECO:0000259" key="1">
    <source>
        <dbReference type="Pfam" id="PF01261"/>
    </source>
</evidence>
<dbReference type="AlphaFoldDB" id="X0W7D0"/>
<comment type="caution">
    <text evidence="2">The sequence shown here is derived from an EMBL/GenBank/DDBJ whole genome shotgun (WGS) entry which is preliminary data.</text>
</comment>